<reference evidence="1 2" key="1">
    <citation type="journal article" date="2020" name="G3 (Bethesda)">
        <title>Improved Reference Genome for Cyclotella cryptica CCMP332, a Model for Cell Wall Morphogenesis, Salinity Adaptation, and Lipid Production in Diatoms (Bacillariophyta).</title>
        <authorList>
            <person name="Roberts W.R."/>
            <person name="Downey K.M."/>
            <person name="Ruck E.C."/>
            <person name="Traller J.C."/>
            <person name="Alverson A.J."/>
        </authorList>
    </citation>
    <scope>NUCLEOTIDE SEQUENCE [LARGE SCALE GENOMIC DNA]</scope>
    <source>
        <strain evidence="1 2">CCMP332</strain>
    </source>
</reference>
<dbReference type="AlphaFoldDB" id="A0ABD3QZN6"/>
<dbReference type="PANTHER" id="PTHR47990">
    <property type="entry name" value="2-OXOGLUTARATE (2OG) AND FE(II)-DEPENDENT OXYGENASE SUPERFAMILY PROTEIN-RELATED"/>
    <property type="match status" value="1"/>
</dbReference>
<dbReference type="SUPFAM" id="SSF51197">
    <property type="entry name" value="Clavaminate synthase-like"/>
    <property type="match status" value="1"/>
</dbReference>
<dbReference type="InterPro" id="IPR027443">
    <property type="entry name" value="IPNS-like_sf"/>
</dbReference>
<comment type="caution">
    <text evidence="1">The sequence shown here is derived from an EMBL/GenBank/DDBJ whole genome shotgun (WGS) entry which is preliminary data.</text>
</comment>
<sequence>MKSRRCTCAPHPRIDLTDAYFKYHGKIASHDKSSVGDESSTACDGNTFDDVRTQIQSACQSHGCFHVSIRYPSVSAENNASYLPIGCLAKSRHDVERSIELLFSPQFLKQSLPNVNSLEWGDICDNGTLETVFRDGSSHFKCGTFRGRSAESGDEGQRKPEPKLSWEFQRCSSTKQPLDTTSLEISDTHLEWRVLPEWTEALHSVAATVIHLLGIPPGLVLREQPCECSQSPTNESPSGRQCHCNIDLLRVFRYDALDITDSSLGSSAHSDWGTVTVVWQDDKGGLQTYCDSCEKWSNVDTSASASRNNHPDNDENNVVVNLFLHVGDFLSLATLQHKAGIPIWHSPRHRVLCPVRSCEDSSSSSSNDSYFNNQCRRSLVYFAYPPPGISLKDAQSGIRHVVSSPVTETACDSLRCHTMKMYSVLHDQSEQIIGVGTKQFNDDEIETVEETTTLAYEHIRDVPFDDVIARKWDQVQRK</sequence>
<keyword evidence="2" id="KW-1185">Reference proteome</keyword>
<accession>A0ABD3QZN6</accession>
<dbReference type="Gene3D" id="2.60.120.330">
    <property type="entry name" value="B-lactam Antibiotic, Isopenicillin N Synthase, Chain"/>
    <property type="match status" value="1"/>
</dbReference>
<proteinExistence type="predicted"/>
<evidence type="ECO:0000313" key="2">
    <source>
        <dbReference type="Proteomes" id="UP001516023"/>
    </source>
</evidence>
<name>A0ABD3QZN6_9STRA</name>
<dbReference type="Proteomes" id="UP001516023">
    <property type="component" value="Unassembled WGS sequence"/>
</dbReference>
<protein>
    <recommendedName>
        <fullName evidence="3">Isopenicillin N synthase-like Fe(2+) 2OG dioxygenase domain-containing protein</fullName>
    </recommendedName>
</protein>
<dbReference type="EMBL" id="JABMIG020000002">
    <property type="protein sequence ID" value="KAL3805567.1"/>
    <property type="molecule type" value="Genomic_DNA"/>
</dbReference>
<evidence type="ECO:0008006" key="3">
    <source>
        <dbReference type="Google" id="ProtNLM"/>
    </source>
</evidence>
<organism evidence="1 2">
    <name type="scientific">Cyclotella cryptica</name>
    <dbReference type="NCBI Taxonomy" id="29204"/>
    <lineage>
        <taxon>Eukaryota</taxon>
        <taxon>Sar</taxon>
        <taxon>Stramenopiles</taxon>
        <taxon>Ochrophyta</taxon>
        <taxon>Bacillariophyta</taxon>
        <taxon>Coscinodiscophyceae</taxon>
        <taxon>Thalassiosirophycidae</taxon>
        <taxon>Stephanodiscales</taxon>
        <taxon>Stephanodiscaceae</taxon>
        <taxon>Cyclotella</taxon>
    </lineage>
</organism>
<dbReference type="InterPro" id="IPR050231">
    <property type="entry name" value="Iron_ascorbate_oxido_reductase"/>
</dbReference>
<gene>
    <name evidence="1" type="ORF">HJC23_005811</name>
</gene>
<evidence type="ECO:0000313" key="1">
    <source>
        <dbReference type="EMBL" id="KAL3805567.1"/>
    </source>
</evidence>